<evidence type="ECO:0000313" key="3">
    <source>
        <dbReference type="Proteomes" id="UP000087766"/>
    </source>
</evidence>
<proteinExistence type="predicted"/>
<dbReference type="STRING" id="3916.A0A3Q0EV32"/>
<dbReference type="Pfam" id="PF02260">
    <property type="entry name" value="FATC"/>
    <property type="match status" value="1"/>
</dbReference>
<protein>
    <submittedName>
        <fullName evidence="4">Uncharacterized protein LOC106759239 isoform X1</fullName>
    </submittedName>
</protein>
<name>A0A3Q0EV32_VIGRR</name>
<gene>
    <name evidence="4" type="primary">LOC106759239</name>
</gene>
<dbReference type="RefSeq" id="XP_022635585.1">
    <property type="nucleotide sequence ID" value="XM_022779864.1"/>
</dbReference>
<keyword evidence="3" id="KW-1185">Reference proteome</keyword>
<dbReference type="InterPro" id="IPR003152">
    <property type="entry name" value="FATC_dom"/>
</dbReference>
<organism evidence="3 4">
    <name type="scientific">Vigna radiata var. radiata</name>
    <name type="common">Mung bean</name>
    <name type="synonym">Phaseolus aureus</name>
    <dbReference type="NCBI Taxonomy" id="3916"/>
    <lineage>
        <taxon>Eukaryota</taxon>
        <taxon>Viridiplantae</taxon>
        <taxon>Streptophyta</taxon>
        <taxon>Embryophyta</taxon>
        <taxon>Tracheophyta</taxon>
        <taxon>Spermatophyta</taxon>
        <taxon>Magnoliopsida</taxon>
        <taxon>eudicotyledons</taxon>
        <taxon>Gunneridae</taxon>
        <taxon>Pentapetalae</taxon>
        <taxon>rosids</taxon>
        <taxon>fabids</taxon>
        <taxon>Fabales</taxon>
        <taxon>Fabaceae</taxon>
        <taxon>Papilionoideae</taxon>
        <taxon>50 kb inversion clade</taxon>
        <taxon>NPAAA clade</taxon>
        <taxon>indigoferoid/millettioid clade</taxon>
        <taxon>Phaseoleae</taxon>
        <taxon>Vigna</taxon>
    </lineage>
</organism>
<evidence type="ECO:0000313" key="4">
    <source>
        <dbReference type="RefSeq" id="XP_022635585.1"/>
    </source>
</evidence>
<dbReference type="AlphaFoldDB" id="A0A3Q0EV32"/>
<dbReference type="Proteomes" id="UP000087766">
    <property type="component" value="Chromosome 4"/>
</dbReference>
<feature type="compositionally biased region" description="Basic and acidic residues" evidence="1">
    <location>
        <begin position="63"/>
        <end position="83"/>
    </location>
</feature>
<dbReference type="GeneID" id="106759239"/>
<evidence type="ECO:0000256" key="1">
    <source>
        <dbReference type="SAM" id="MobiDB-lite"/>
    </source>
</evidence>
<dbReference type="OrthoDB" id="1705780at2759"/>
<evidence type="ECO:0000259" key="2">
    <source>
        <dbReference type="Pfam" id="PF02260"/>
    </source>
</evidence>
<feature type="domain" description="FATC" evidence="2">
    <location>
        <begin position="15"/>
        <end position="39"/>
    </location>
</feature>
<feature type="region of interest" description="Disordered" evidence="1">
    <location>
        <begin position="58"/>
        <end position="83"/>
    </location>
</feature>
<accession>A0A3Q0EV32</accession>
<dbReference type="KEGG" id="vra:106759239"/>
<reference evidence="4" key="2">
    <citation type="submission" date="2025-08" db="UniProtKB">
        <authorList>
            <consortium name="RefSeq"/>
        </authorList>
    </citation>
    <scope>IDENTIFICATION</scope>
    <source>
        <tissue evidence="4">Leaf</tissue>
    </source>
</reference>
<reference evidence="3" key="1">
    <citation type="journal article" date="2014" name="Nat. Commun.">
        <title>Genome sequence of mungbean and insights into evolution within Vigna species.</title>
        <authorList>
            <person name="Kang Y.J."/>
            <person name="Kim S.K."/>
            <person name="Kim M.Y."/>
            <person name="Lestari P."/>
            <person name="Kim K.H."/>
            <person name="Ha B.K."/>
            <person name="Jun T.H."/>
            <person name="Hwang W.J."/>
            <person name="Lee T."/>
            <person name="Lee J."/>
            <person name="Shim S."/>
            <person name="Yoon M.Y."/>
            <person name="Jang Y.E."/>
            <person name="Han K.S."/>
            <person name="Taeprayoon P."/>
            <person name="Yoon N."/>
            <person name="Somta P."/>
            <person name="Tanya P."/>
            <person name="Kim K.S."/>
            <person name="Gwag J.G."/>
            <person name="Moon J.K."/>
            <person name="Lee Y.H."/>
            <person name="Park B.S."/>
            <person name="Bombarely A."/>
            <person name="Doyle J.J."/>
            <person name="Jackson S.A."/>
            <person name="Schafleitner R."/>
            <person name="Srinives P."/>
            <person name="Varshney R.K."/>
            <person name="Lee S.H."/>
        </authorList>
    </citation>
    <scope>NUCLEOTIDE SEQUENCE [LARGE SCALE GENOMIC DNA]</scope>
    <source>
        <strain evidence="3">cv. VC1973A</strain>
    </source>
</reference>
<sequence length="144" mass="17327">MKINGRDISESREIDIAEQVDYLLKQATGVDNLCNMYEGRLNKHVKIAYNFSRRWRGRKKGRSYRERKAERKQKIERRNLEEKSLSRKGRIKGSFKRNTIFQLSQREDGSEACSRLNFYSSDKEFLFIVNLKFLLYHYPYNVLF</sequence>